<accession>A0A7K4JZX4</accession>
<evidence type="ECO:0000259" key="13">
    <source>
        <dbReference type="PROSITE" id="PS50835"/>
    </source>
</evidence>
<dbReference type="SMART" id="SM00409">
    <property type="entry name" value="IG"/>
    <property type="match status" value="1"/>
</dbReference>
<evidence type="ECO:0000256" key="6">
    <source>
        <dbReference type="ARBA" id="ARBA00023136"/>
    </source>
</evidence>
<feature type="non-terminal residue" evidence="14">
    <location>
        <position position="258"/>
    </location>
</feature>
<keyword evidence="8" id="KW-0393">Immunoglobulin domain</keyword>
<feature type="non-terminal residue" evidence="14">
    <location>
        <position position="1"/>
    </location>
</feature>
<dbReference type="AlphaFoldDB" id="A0A7K4JZX4"/>
<feature type="chain" id="PRO_5029459621" description="Transmembrane protein 81" evidence="12">
    <location>
        <begin position="25"/>
        <end position="258"/>
    </location>
</feature>
<dbReference type="InterPro" id="IPR007110">
    <property type="entry name" value="Ig-like_dom"/>
</dbReference>
<keyword evidence="15" id="KW-1185">Reference proteome</keyword>
<dbReference type="PANTHER" id="PTHR35670">
    <property type="entry name" value="TRANSMEMBRANE PROTEIN 81"/>
    <property type="match status" value="1"/>
</dbReference>
<keyword evidence="7" id="KW-1015">Disulfide bond</keyword>
<dbReference type="EMBL" id="VWPX01002961">
    <property type="protein sequence ID" value="NWI09665.1"/>
    <property type="molecule type" value="Genomic_DNA"/>
</dbReference>
<keyword evidence="3 11" id="KW-0812">Transmembrane</keyword>
<gene>
    <name evidence="14" type="primary">Tmem81</name>
    <name evidence="14" type="ORF">CRYSOU_R03941</name>
</gene>
<dbReference type="PANTHER" id="PTHR35670:SF1">
    <property type="entry name" value="TRANSMEMBRANE PROTEIN 81"/>
    <property type="match status" value="1"/>
</dbReference>
<evidence type="ECO:0000256" key="5">
    <source>
        <dbReference type="ARBA" id="ARBA00022989"/>
    </source>
</evidence>
<evidence type="ECO:0000256" key="3">
    <source>
        <dbReference type="ARBA" id="ARBA00022692"/>
    </source>
</evidence>
<dbReference type="InterPro" id="IPR036179">
    <property type="entry name" value="Ig-like_dom_sf"/>
</dbReference>
<dbReference type="Proteomes" id="UP000545332">
    <property type="component" value="Unassembled WGS sequence"/>
</dbReference>
<keyword evidence="2" id="KW-1003">Cell membrane</keyword>
<comment type="function">
    <text evidence="9">Essential fertilization factor required for male fertility. Part of a conserved trimeric sperm complex with the essential fertilization factors IZUMO1 and SPACA6 which bridges sperm and oocyte membranes during fertilization by binding to IZUMO1R/JUNO on the oocyte.</text>
</comment>
<evidence type="ECO:0000256" key="1">
    <source>
        <dbReference type="ARBA" id="ARBA00004251"/>
    </source>
</evidence>
<evidence type="ECO:0000256" key="2">
    <source>
        <dbReference type="ARBA" id="ARBA00022475"/>
    </source>
</evidence>
<evidence type="ECO:0000313" key="15">
    <source>
        <dbReference type="Proteomes" id="UP000545332"/>
    </source>
</evidence>
<feature type="domain" description="Ig-like" evidence="13">
    <location>
        <begin position="66"/>
        <end position="170"/>
    </location>
</feature>
<feature type="signal peptide" evidence="12">
    <location>
        <begin position="1"/>
        <end position="24"/>
    </location>
</feature>
<reference evidence="14 15" key="1">
    <citation type="submission" date="2019-09" db="EMBL/GenBank/DDBJ databases">
        <title>Bird 10,000 Genomes (B10K) Project - Family phase.</title>
        <authorList>
            <person name="Zhang G."/>
        </authorList>
    </citation>
    <scope>NUCLEOTIDE SEQUENCE [LARGE SCALE GENOMIC DNA]</scope>
    <source>
        <strain evidence="14">B10K-MSB-42743</strain>
        <tissue evidence="14">Heart</tissue>
    </source>
</reference>
<dbReference type="PROSITE" id="PS50835">
    <property type="entry name" value="IG_LIKE"/>
    <property type="match status" value="1"/>
</dbReference>
<organism evidence="14 15">
    <name type="scientific">Crypturellus soui</name>
    <dbReference type="NCBI Taxonomy" id="458187"/>
    <lineage>
        <taxon>Eukaryota</taxon>
        <taxon>Metazoa</taxon>
        <taxon>Chordata</taxon>
        <taxon>Craniata</taxon>
        <taxon>Vertebrata</taxon>
        <taxon>Euteleostomi</taxon>
        <taxon>Archelosauria</taxon>
        <taxon>Archosauria</taxon>
        <taxon>Dinosauria</taxon>
        <taxon>Saurischia</taxon>
        <taxon>Theropoda</taxon>
        <taxon>Coelurosauria</taxon>
        <taxon>Aves</taxon>
        <taxon>Palaeognathae</taxon>
        <taxon>Tinamiformes</taxon>
        <taxon>Tinamidae</taxon>
        <taxon>Crypturellus</taxon>
    </lineage>
</organism>
<name>A0A7K4JZX4_9AVES</name>
<comment type="subcellular location">
    <subcellularLocation>
        <location evidence="1">Cell membrane</location>
        <topology evidence="1">Single-pass type I membrane protein</topology>
    </subcellularLocation>
</comment>
<keyword evidence="4 12" id="KW-0732">Signal</keyword>
<evidence type="ECO:0000256" key="8">
    <source>
        <dbReference type="ARBA" id="ARBA00023319"/>
    </source>
</evidence>
<evidence type="ECO:0000313" key="14">
    <source>
        <dbReference type="EMBL" id="NWI09665.1"/>
    </source>
</evidence>
<dbReference type="InterPro" id="IPR003599">
    <property type="entry name" value="Ig_sub"/>
</dbReference>
<dbReference type="InterPro" id="IPR039293">
    <property type="entry name" value="TMEM81"/>
</dbReference>
<evidence type="ECO:0000256" key="9">
    <source>
        <dbReference type="ARBA" id="ARBA00049937"/>
    </source>
</evidence>
<proteinExistence type="predicted"/>
<evidence type="ECO:0000256" key="11">
    <source>
        <dbReference type="SAM" id="Phobius"/>
    </source>
</evidence>
<sequence>MKTLENSLILGILPCVFYLPLVAPYENITIPEELKTVVAKVAVNATSCSVTCGLGFKVEELCVLTPAGERSNCSLRTSDCVASWLCGLRHVSAPAGSTLQLSCLSAEAAGVESQAYVYTWRLSPGLVTTNDGLFKPYKNPGPVVRLSPAREADAGTYRCDVQVAKTLRLVKRLYFGVRVIQSDLVDLNFQKSLTLEQQIAESEEEGNKANVTYVEIQQQPGFWQSKLLHEPLLGLALGVLGAALGSIALYYSCKMRRS</sequence>
<evidence type="ECO:0000256" key="10">
    <source>
        <dbReference type="ARBA" id="ARBA00050022"/>
    </source>
</evidence>
<dbReference type="GO" id="GO:0005886">
    <property type="term" value="C:plasma membrane"/>
    <property type="evidence" value="ECO:0007669"/>
    <property type="project" value="UniProtKB-SubCell"/>
</dbReference>
<dbReference type="OrthoDB" id="9390762at2759"/>
<protein>
    <recommendedName>
        <fullName evidence="10">Transmembrane protein 81</fullName>
    </recommendedName>
</protein>
<evidence type="ECO:0000256" key="7">
    <source>
        <dbReference type="ARBA" id="ARBA00023157"/>
    </source>
</evidence>
<feature type="transmembrane region" description="Helical" evidence="11">
    <location>
        <begin position="232"/>
        <end position="253"/>
    </location>
</feature>
<keyword evidence="5 11" id="KW-1133">Transmembrane helix</keyword>
<evidence type="ECO:0000256" key="4">
    <source>
        <dbReference type="ARBA" id="ARBA00022729"/>
    </source>
</evidence>
<dbReference type="SUPFAM" id="SSF48726">
    <property type="entry name" value="Immunoglobulin"/>
    <property type="match status" value="1"/>
</dbReference>
<evidence type="ECO:0000256" key="12">
    <source>
        <dbReference type="SAM" id="SignalP"/>
    </source>
</evidence>
<comment type="caution">
    <text evidence="14">The sequence shown here is derived from an EMBL/GenBank/DDBJ whole genome shotgun (WGS) entry which is preliminary data.</text>
</comment>
<keyword evidence="6 11" id="KW-0472">Membrane</keyword>